<accession>A0A852RRY0</accession>
<keyword evidence="3" id="KW-1185">Reference proteome</keyword>
<name>A0A852RRY0_9ACTN</name>
<comment type="caution">
    <text evidence="2">The sequence shown here is derived from an EMBL/GenBank/DDBJ whole genome shotgun (WGS) entry which is preliminary data.</text>
</comment>
<evidence type="ECO:0000313" key="3">
    <source>
        <dbReference type="Proteomes" id="UP000582231"/>
    </source>
</evidence>
<evidence type="ECO:0008006" key="4">
    <source>
        <dbReference type="Google" id="ProtNLM"/>
    </source>
</evidence>
<dbReference type="InterPro" id="IPR011051">
    <property type="entry name" value="RmlC_Cupin_sf"/>
</dbReference>
<proteinExistence type="predicted"/>
<dbReference type="InterPro" id="IPR014710">
    <property type="entry name" value="RmlC-like_jellyroll"/>
</dbReference>
<dbReference type="Proteomes" id="UP000582231">
    <property type="component" value="Unassembled WGS sequence"/>
</dbReference>
<reference evidence="2 3" key="1">
    <citation type="submission" date="2020-07" db="EMBL/GenBank/DDBJ databases">
        <title>Sequencing the genomes of 1000 actinobacteria strains.</title>
        <authorList>
            <person name="Klenk H.-P."/>
        </authorList>
    </citation>
    <scope>NUCLEOTIDE SEQUENCE [LARGE SCALE GENOMIC DNA]</scope>
    <source>
        <strain evidence="2 3">DSM 19082</strain>
    </source>
</reference>
<evidence type="ECO:0000313" key="2">
    <source>
        <dbReference type="EMBL" id="NYD33288.1"/>
    </source>
</evidence>
<evidence type="ECO:0000256" key="1">
    <source>
        <dbReference type="SAM" id="MobiDB-lite"/>
    </source>
</evidence>
<dbReference type="SUPFAM" id="SSF51182">
    <property type="entry name" value="RmlC-like cupins"/>
    <property type="match status" value="1"/>
</dbReference>
<dbReference type="EMBL" id="JACCBF010000001">
    <property type="protein sequence ID" value="NYD33288.1"/>
    <property type="molecule type" value="Genomic_DNA"/>
</dbReference>
<dbReference type="Gene3D" id="2.60.120.10">
    <property type="entry name" value="Jelly Rolls"/>
    <property type="match status" value="1"/>
</dbReference>
<dbReference type="AlphaFoldDB" id="A0A852RRY0"/>
<protein>
    <recommendedName>
        <fullName evidence="4">Cupin domain-containing protein</fullName>
    </recommendedName>
</protein>
<feature type="region of interest" description="Disordered" evidence="1">
    <location>
        <begin position="1"/>
        <end position="25"/>
    </location>
</feature>
<dbReference type="RefSeq" id="WP_179729361.1">
    <property type="nucleotide sequence ID" value="NZ_BAABEF010000001.1"/>
</dbReference>
<organism evidence="2 3">
    <name type="scientific">Nocardioides kongjuensis</name>
    <dbReference type="NCBI Taxonomy" id="349522"/>
    <lineage>
        <taxon>Bacteria</taxon>
        <taxon>Bacillati</taxon>
        <taxon>Actinomycetota</taxon>
        <taxon>Actinomycetes</taxon>
        <taxon>Propionibacteriales</taxon>
        <taxon>Nocardioidaceae</taxon>
        <taxon>Nocardioides</taxon>
    </lineage>
</organism>
<gene>
    <name evidence="2" type="ORF">BJ958_004834</name>
</gene>
<sequence length="127" mass="13849">MELSRVADARSYPVPPGAQDNGGYSRVRLQGLDRTTDPGFWIALATYLPGAAANRVAGNGAAVYLVIDGELRFRGQGQDLTLERFDSVLVNEDEDEAIEVSNETIDPARMLVSHTTTESARQHQLMS</sequence>